<keyword evidence="2" id="KW-1185">Reference proteome</keyword>
<evidence type="ECO:0008006" key="3">
    <source>
        <dbReference type="Google" id="ProtNLM"/>
    </source>
</evidence>
<name>A0A2P7ZDD0_9PEZI</name>
<dbReference type="PANTHER" id="PTHR12732">
    <property type="entry name" value="UNCHARACTERIZED PROTEASOME COMPONENT REGION PCI-CONTAINING"/>
    <property type="match status" value="1"/>
</dbReference>
<organism evidence="1 2">
    <name type="scientific">Elsinoe australis</name>
    <dbReference type="NCBI Taxonomy" id="40998"/>
    <lineage>
        <taxon>Eukaryota</taxon>
        <taxon>Fungi</taxon>
        <taxon>Dikarya</taxon>
        <taxon>Ascomycota</taxon>
        <taxon>Pezizomycotina</taxon>
        <taxon>Dothideomycetes</taxon>
        <taxon>Dothideomycetidae</taxon>
        <taxon>Myriangiales</taxon>
        <taxon>Elsinoaceae</taxon>
        <taxon>Elsinoe</taxon>
    </lineage>
</organism>
<accession>A0A2P7ZDD0</accession>
<evidence type="ECO:0000313" key="1">
    <source>
        <dbReference type="EMBL" id="PSK46208.1"/>
    </source>
</evidence>
<dbReference type="PANTHER" id="PTHR12732:SF8">
    <property type="entry name" value="NUCLEAR MRNA EXPORT PROTEIN THP1"/>
    <property type="match status" value="1"/>
</dbReference>
<protein>
    <recommendedName>
        <fullName evidence="3">COP9 signalosome complex subunit 12</fullName>
    </recommendedName>
</protein>
<dbReference type="SMART" id="SM00753">
    <property type="entry name" value="PAM"/>
    <property type="match status" value="1"/>
</dbReference>
<gene>
    <name evidence="1" type="ORF">B9Z65_5176</name>
</gene>
<dbReference type="InterPro" id="IPR045114">
    <property type="entry name" value="Csn12-like"/>
</dbReference>
<dbReference type="OrthoDB" id="5404651at2759"/>
<evidence type="ECO:0000313" key="2">
    <source>
        <dbReference type="Proteomes" id="UP000243723"/>
    </source>
</evidence>
<dbReference type="GO" id="GO:0003690">
    <property type="term" value="F:double-stranded DNA binding"/>
    <property type="evidence" value="ECO:0007669"/>
    <property type="project" value="InterPro"/>
</dbReference>
<comment type="caution">
    <text evidence="1">The sequence shown here is derived from an EMBL/GenBank/DDBJ whole genome shotgun (WGS) entry which is preliminary data.</text>
</comment>
<proteinExistence type="predicted"/>
<dbReference type="AlphaFoldDB" id="A0A2P7ZDD0"/>
<dbReference type="EMBL" id="NHZQ01000236">
    <property type="protein sequence ID" value="PSK46208.1"/>
    <property type="molecule type" value="Genomic_DNA"/>
</dbReference>
<dbReference type="Proteomes" id="UP000243723">
    <property type="component" value="Unassembled WGS sequence"/>
</dbReference>
<dbReference type="GO" id="GO:0003723">
    <property type="term" value="F:RNA binding"/>
    <property type="evidence" value="ECO:0007669"/>
    <property type="project" value="InterPro"/>
</dbReference>
<sequence length="546" mass="60712">MLTPTVTQFLAEISNILSSRDAQKLCSYLVIEPPYAPIYETLRSEVRSSFNSQDGTSAQRLESTCLDKLNSVLTEPEGYAPTWTAFNKFMAQYFIFLRDVDVSNLLTTYELLSELLQKANSALTHSTSGVLLLPTVISYSRMLSRLAIGLDKQPHLIAHLRSTSSDDGSARETLPERAANTLRQAFVTCLNDRSGSSASGLDAAGLPEGKKRGIYTIANLCLKILFQCRKIRGAAQIFENIYNQSPPLRAFGKAERVTYLYYLGRWSWANGHFYRAQKALQGAWNECHARCGRQSRLIAIYLVAANLVCGRFPRREILDRCEGLQERFEPVCLAIRRGDLVGFRRLLGPESPHYGFFARYRIDLQIRNRCEVFVWRSMVRKCFLICGDPGAPENRKAPTLDLNMLLAAWRWQERSYLLQTTGGNGSSNTYVDPDFEGAEGTDLSIDGSVEMFDMTEVISRMTSLIHQDLVNGFLAHKSQKLAIQGARQKGAVAGGFPSIWKIISSRSSDEVPGWKLEMKTGGALGRGGFGPGQVVNLSGARPVGVS</sequence>
<reference evidence="1 2" key="1">
    <citation type="submission" date="2017-05" db="EMBL/GenBank/DDBJ databases">
        <title>Draft genome sequence of Elsinoe australis.</title>
        <authorList>
            <person name="Cheng Q."/>
        </authorList>
    </citation>
    <scope>NUCLEOTIDE SEQUENCE [LARGE SCALE GENOMIC DNA]</scope>
    <source>
        <strain evidence="1 2">NL1</strain>
    </source>
</reference>
<dbReference type="STRING" id="40998.A0A2P7ZDD0"/>